<dbReference type="Proteomes" id="UP001501444">
    <property type="component" value="Unassembled WGS sequence"/>
</dbReference>
<comment type="caution">
    <text evidence="1">The sequence shown here is derived from an EMBL/GenBank/DDBJ whole genome shotgun (WGS) entry which is preliminary data.</text>
</comment>
<keyword evidence="2" id="KW-1185">Reference proteome</keyword>
<proteinExistence type="predicted"/>
<protein>
    <submittedName>
        <fullName evidence="1">Uncharacterized protein</fullName>
    </submittedName>
</protein>
<gene>
    <name evidence="1" type="ORF">GCM10010170_001380</name>
</gene>
<dbReference type="EMBL" id="BAAARV010000003">
    <property type="protein sequence ID" value="GAA2326534.1"/>
    <property type="molecule type" value="Genomic_DNA"/>
</dbReference>
<sequence length="137" mass="14642">MLVAALTGDLGWGLLVVGDSGAGFRDLPERWPGEGRERPPVVAGEDAFVVSVRHPADGGIEVRFWAGEEDWGRRGACELAVVAMRVPSGVVVLGDVLRETVVRADVGAGRYRVQINADNAVYPAVIDVVAVREPERP</sequence>
<reference evidence="2" key="1">
    <citation type="journal article" date="2019" name="Int. J. Syst. Evol. Microbiol.">
        <title>The Global Catalogue of Microorganisms (GCM) 10K type strain sequencing project: providing services to taxonomists for standard genome sequencing and annotation.</title>
        <authorList>
            <consortium name="The Broad Institute Genomics Platform"/>
            <consortium name="The Broad Institute Genome Sequencing Center for Infectious Disease"/>
            <person name="Wu L."/>
            <person name="Ma J."/>
        </authorList>
    </citation>
    <scope>NUCLEOTIDE SEQUENCE [LARGE SCALE GENOMIC DNA]</scope>
    <source>
        <strain evidence="2">JCM 3272</strain>
    </source>
</reference>
<evidence type="ECO:0000313" key="2">
    <source>
        <dbReference type="Proteomes" id="UP001501444"/>
    </source>
</evidence>
<evidence type="ECO:0000313" key="1">
    <source>
        <dbReference type="EMBL" id="GAA2326534.1"/>
    </source>
</evidence>
<name>A0ABP5SA26_9ACTN</name>
<accession>A0ABP5SA26</accession>
<organism evidence="1 2">
    <name type="scientific">Dactylosporangium salmoneum</name>
    <dbReference type="NCBI Taxonomy" id="53361"/>
    <lineage>
        <taxon>Bacteria</taxon>
        <taxon>Bacillati</taxon>
        <taxon>Actinomycetota</taxon>
        <taxon>Actinomycetes</taxon>
        <taxon>Micromonosporales</taxon>
        <taxon>Micromonosporaceae</taxon>
        <taxon>Dactylosporangium</taxon>
    </lineage>
</organism>